<name>A0A0L0CPM9_LUCCU</name>
<accession>A0A0L0CPM9</accession>
<comment type="caution">
    <text evidence="1">The sequence shown here is derived from an EMBL/GenBank/DDBJ whole genome shotgun (WGS) entry which is preliminary data.</text>
</comment>
<dbReference type="AlphaFoldDB" id="A0A0L0CPM9"/>
<sequence length="159" mass="18090">MLLSEQVQRSSVSIENLIFLQRLCCVLVSQSCVANNSNLVESHTSQLESHNYLSFMLIVTTICDTNNHCLEMFPTKQQLGILRGSKTTIETGDGLLSADCFYDTKKQQQKTLTSTARPLLKFMLYSQRSAQREQILHTKVGHRNRVMPVVKTHIRGKNF</sequence>
<evidence type="ECO:0000313" key="1">
    <source>
        <dbReference type="EMBL" id="KNC34333.1"/>
    </source>
</evidence>
<gene>
    <name evidence="1" type="ORF">FF38_05899</name>
</gene>
<dbReference type="Proteomes" id="UP000037069">
    <property type="component" value="Unassembled WGS sequence"/>
</dbReference>
<organism evidence="1 2">
    <name type="scientific">Lucilia cuprina</name>
    <name type="common">Green bottle fly</name>
    <name type="synonym">Australian sheep blowfly</name>
    <dbReference type="NCBI Taxonomy" id="7375"/>
    <lineage>
        <taxon>Eukaryota</taxon>
        <taxon>Metazoa</taxon>
        <taxon>Ecdysozoa</taxon>
        <taxon>Arthropoda</taxon>
        <taxon>Hexapoda</taxon>
        <taxon>Insecta</taxon>
        <taxon>Pterygota</taxon>
        <taxon>Neoptera</taxon>
        <taxon>Endopterygota</taxon>
        <taxon>Diptera</taxon>
        <taxon>Brachycera</taxon>
        <taxon>Muscomorpha</taxon>
        <taxon>Oestroidea</taxon>
        <taxon>Calliphoridae</taxon>
        <taxon>Luciliinae</taxon>
        <taxon>Lucilia</taxon>
    </lineage>
</organism>
<keyword evidence="2" id="KW-1185">Reference proteome</keyword>
<protein>
    <submittedName>
        <fullName evidence="1">Uncharacterized protein</fullName>
    </submittedName>
</protein>
<proteinExistence type="predicted"/>
<evidence type="ECO:0000313" key="2">
    <source>
        <dbReference type="Proteomes" id="UP000037069"/>
    </source>
</evidence>
<dbReference type="EMBL" id="JRES01000080">
    <property type="protein sequence ID" value="KNC34333.1"/>
    <property type="molecule type" value="Genomic_DNA"/>
</dbReference>
<reference evidence="1 2" key="1">
    <citation type="journal article" date="2015" name="Nat. Commun.">
        <title>Lucilia cuprina genome unlocks parasitic fly biology to underpin future interventions.</title>
        <authorList>
            <person name="Anstead C.A."/>
            <person name="Korhonen P.K."/>
            <person name="Young N.D."/>
            <person name="Hall R.S."/>
            <person name="Jex A.R."/>
            <person name="Murali S.C."/>
            <person name="Hughes D.S."/>
            <person name="Lee S.F."/>
            <person name="Perry T."/>
            <person name="Stroehlein A.J."/>
            <person name="Ansell B.R."/>
            <person name="Breugelmans B."/>
            <person name="Hofmann A."/>
            <person name="Qu J."/>
            <person name="Dugan S."/>
            <person name="Lee S.L."/>
            <person name="Chao H."/>
            <person name="Dinh H."/>
            <person name="Han Y."/>
            <person name="Doddapaneni H.V."/>
            <person name="Worley K.C."/>
            <person name="Muzny D.M."/>
            <person name="Ioannidis P."/>
            <person name="Waterhouse R.M."/>
            <person name="Zdobnov E.M."/>
            <person name="James P.J."/>
            <person name="Bagnall N.H."/>
            <person name="Kotze A.C."/>
            <person name="Gibbs R.A."/>
            <person name="Richards S."/>
            <person name="Batterham P."/>
            <person name="Gasser R.B."/>
        </authorList>
    </citation>
    <scope>NUCLEOTIDE SEQUENCE [LARGE SCALE GENOMIC DNA]</scope>
    <source>
        <strain evidence="1 2">LS</strain>
        <tissue evidence="1">Full body</tissue>
    </source>
</reference>